<evidence type="ECO:0000256" key="4">
    <source>
        <dbReference type="ARBA" id="ARBA00023136"/>
    </source>
</evidence>
<feature type="compositionally biased region" description="Gly residues" evidence="5">
    <location>
        <begin position="19"/>
        <end position="28"/>
    </location>
</feature>
<proteinExistence type="predicted"/>
<dbReference type="OrthoDB" id="9774900at2"/>
<dbReference type="InterPro" id="IPR007343">
    <property type="entry name" value="Uncharacterised_pept_Zn_put"/>
</dbReference>
<dbReference type="AlphaFoldDB" id="A0A4R5PHD9"/>
<dbReference type="EMBL" id="SMSI01000004">
    <property type="protein sequence ID" value="TDH34326.1"/>
    <property type="molecule type" value="Genomic_DNA"/>
</dbReference>
<evidence type="ECO:0000256" key="6">
    <source>
        <dbReference type="SAM" id="Phobius"/>
    </source>
</evidence>
<feature type="transmembrane region" description="Helical" evidence="6">
    <location>
        <begin position="38"/>
        <end position="59"/>
    </location>
</feature>
<keyword evidence="4 6" id="KW-0472">Membrane</keyword>
<protein>
    <submittedName>
        <fullName evidence="7">Flagellar biosynthesis protein FlgM</fullName>
    </submittedName>
</protein>
<evidence type="ECO:0000256" key="5">
    <source>
        <dbReference type="SAM" id="MobiDB-lite"/>
    </source>
</evidence>
<evidence type="ECO:0000256" key="2">
    <source>
        <dbReference type="ARBA" id="ARBA00022692"/>
    </source>
</evidence>
<evidence type="ECO:0000313" key="7">
    <source>
        <dbReference type="EMBL" id="TDH34326.1"/>
    </source>
</evidence>
<feature type="region of interest" description="Disordered" evidence="5">
    <location>
        <begin position="1"/>
        <end position="33"/>
    </location>
</feature>
<dbReference type="Proteomes" id="UP000295131">
    <property type="component" value="Unassembled WGS sequence"/>
</dbReference>
<accession>A0A4R5PHD9</accession>
<gene>
    <name evidence="7" type="ORF">E2A64_16795</name>
</gene>
<keyword evidence="3 6" id="KW-1133">Transmembrane helix</keyword>
<comment type="subcellular location">
    <subcellularLocation>
        <location evidence="1">Membrane</location>
        <topology evidence="1">Single-pass membrane protein</topology>
    </subcellularLocation>
</comment>
<reference evidence="7 8" key="1">
    <citation type="journal article" date="2013" name="Int. J. Syst. Evol. Microbiol.">
        <title>Hoeflea suaedae sp. nov., an endophytic bacterium isolated from the root of the halophyte Suaeda maritima.</title>
        <authorList>
            <person name="Chung E.J."/>
            <person name="Park J.A."/>
            <person name="Pramanik P."/>
            <person name="Bibi F."/>
            <person name="Jeon C.O."/>
            <person name="Chung Y.R."/>
        </authorList>
    </citation>
    <scope>NUCLEOTIDE SEQUENCE [LARGE SCALE GENOMIC DNA]</scope>
    <source>
        <strain evidence="7 8">YC6898</strain>
    </source>
</reference>
<evidence type="ECO:0000256" key="1">
    <source>
        <dbReference type="ARBA" id="ARBA00004167"/>
    </source>
</evidence>
<dbReference type="Pfam" id="PF04228">
    <property type="entry name" value="Zn_peptidase"/>
    <property type="match status" value="1"/>
</dbReference>
<comment type="caution">
    <text evidence="7">The sequence shown here is derived from an EMBL/GenBank/DDBJ whole genome shotgun (WGS) entry which is preliminary data.</text>
</comment>
<dbReference type="GO" id="GO:0016020">
    <property type="term" value="C:membrane"/>
    <property type="evidence" value="ECO:0007669"/>
    <property type="project" value="UniProtKB-SubCell"/>
</dbReference>
<keyword evidence="7" id="KW-0969">Cilium</keyword>
<keyword evidence="7" id="KW-0282">Flagellum</keyword>
<evidence type="ECO:0000313" key="8">
    <source>
        <dbReference type="Proteomes" id="UP000295131"/>
    </source>
</evidence>
<feature type="compositionally biased region" description="Basic and acidic residues" evidence="5">
    <location>
        <begin position="1"/>
        <end position="17"/>
    </location>
</feature>
<organism evidence="7 8">
    <name type="scientific">Pseudohoeflea suaedae</name>
    <dbReference type="NCBI Taxonomy" id="877384"/>
    <lineage>
        <taxon>Bacteria</taxon>
        <taxon>Pseudomonadati</taxon>
        <taxon>Pseudomonadota</taxon>
        <taxon>Alphaproteobacteria</taxon>
        <taxon>Hyphomicrobiales</taxon>
        <taxon>Rhizobiaceae</taxon>
        <taxon>Pseudohoeflea</taxon>
    </lineage>
</organism>
<dbReference type="RefSeq" id="WP_133285672.1">
    <property type="nucleotide sequence ID" value="NZ_SMSI01000004.1"/>
</dbReference>
<dbReference type="PANTHER" id="PTHR30168:SF0">
    <property type="entry name" value="INNER MEMBRANE PROTEIN"/>
    <property type="match status" value="1"/>
</dbReference>
<name>A0A4R5PHD9_9HYPH</name>
<keyword evidence="2 6" id="KW-0812">Transmembrane</keyword>
<dbReference type="PANTHER" id="PTHR30168">
    <property type="entry name" value="PUTATIVE MEMBRANE PROTEIN YPFJ"/>
    <property type="match status" value="1"/>
</dbReference>
<evidence type="ECO:0000256" key="3">
    <source>
        <dbReference type="ARBA" id="ARBA00022989"/>
    </source>
</evidence>
<keyword evidence="8" id="KW-1185">Reference proteome</keyword>
<sequence>MEWRGRRQSRNVEDRRGSRGGSPFGRGGMRLPSRGIRVGRGGGGSILFLIIAGIVLWFLGINPLVLLGGGGGSMVAPGGSGQVTAERNDEMKQFVSTVLAETEDVWNGIMQSQGKTYPEPTLVLFSGAVRSACGSASSATGPFYCPGDEKVYIDLDFYDELAQRFGASGDFAQAYVLAHEVGHHVQNIIGVLPEFNRMRQQMSEVEANQMSVRVELQADCFAGIWAHFTEQKGLLEAGDLEEALNAARQIGDDTLQKRTQGYVVPDSFNHGTSAQRMNWFRKGYDSGRLSACDTFNNPV</sequence>
<keyword evidence="7" id="KW-0966">Cell projection</keyword>